<feature type="region of interest" description="Disordered" evidence="4">
    <location>
        <begin position="1440"/>
        <end position="1512"/>
    </location>
</feature>
<dbReference type="SMART" id="SM01026">
    <property type="entry name" value="Beach"/>
    <property type="match status" value="1"/>
</dbReference>
<feature type="compositionally biased region" description="Acidic residues" evidence="4">
    <location>
        <begin position="1098"/>
        <end position="1111"/>
    </location>
</feature>
<organism evidence="7 8">
    <name type="scientific">Prymnesium parvum</name>
    <name type="common">Toxic golden alga</name>
    <dbReference type="NCBI Taxonomy" id="97485"/>
    <lineage>
        <taxon>Eukaryota</taxon>
        <taxon>Haptista</taxon>
        <taxon>Haptophyta</taxon>
        <taxon>Prymnesiophyceae</taxon>
        <taxon>Prymnesiales</taxon>
        <taxon>Prymnesiaceae</taxon>
        <taxon>Prymnesium</taxon>
    </lineage>
</organism>
<feature type="compositionally biased region" description="Acidic residues" evidence="4">
    <location>
        <begin position="1676"/>
        <end position="1690"/>
    </location>
</feature>
<feature type="compositionally biased region" description="Low complexity" evidence="4">
    <location>
        <begin position="406"/>
        <end position="415"/>
    </location>
</feature>
<feature type="compositionally biased region" description="Low complexity" evidence="4">
    <location>
        <begin position="629"/>
        <end position="644"/>
    </location>
</feature>
<feature type="domain" description="BEACH" evidence="5">
    <location>
        <begin position="1879"/>
        <end position="2173"/>
    </location>
</feature>
<dbReference type="Gene3D" id="1.10.1540.10">
    <property type="entry name" value="BEACH domain"/>
    <property type="match status" value="1"/>
</dbReference>
<reference evidence="7 8" key="1">
    <citation type="journal article" date="2024" name="Science">
        <title>Giant polyketide synthase enzymes in the biosynthesis of giant marine polyether toxins.</title>
        <authorList>
            <person name="Fallon T.R."/>
            <person name="Shende V.V."/>
            <person name="Wierzbicki I.H."/>
            <person name="Pendleton A.L."/>
            <person name="Watervoot N.F."/>
            <person name="Auber R.P."/>
            <person name="Gonzalez D.J."/>
            <person name="Wisecaver J.H."/>
            <person name="Moore B.S."/>
        </authorList>
    </citation>
    <scope>NUCLEOTIDE SEQUENCE [LARGE SCALE GENOMIC DNA]</scope>
    <source>
        <strain evidence="7 8">12B1</strain>
    </source>
</reference>
<dbReference type="InterPro" id="IPR011993">
    <property type="entry name" value="PH-like_dom_sf"/>
</dbReference>
<dbReference type="InterPro" id="IPR023362">
    <property type="entry name" value="PH-BEACH_dom"/>
</dbReference>
<dbReference type="Pfam" id="PF14844">
    <property type="entry name" value="PH_BEACH"/>
    <property type="match status" value="1"/>
</dbReference>
<dbReference type="InterPro" id="IPR036322">
    <property type="entry name" value="WD40_repeat_dom_sf"/>
</dbReference>
<feature type="domain" description="BEACH-type PH" evidence="6">
    <location>
        <begin position="1746"/>
        <end position="1862"/>
    </location>
</feature>
<feature type="region of interest" description="Disordered" evidence="4">
    <location>
        <begin position="339"/>
        <end position="415"/>
    </location>
</feature>
<evidence type="ECO:0000313" key="8">
    <source>
        <dbReference type="Proteomes" id="UP001515480"/>
    </source>
</evidence>
<feature type="compositionally biased region" description="Polar residues" evidence="4">
    <location>
        <begin position="141"/>
        <end position="162"/>
    </location>
</feature>
<keyword evidence="2" id="KW-0677">Repeat</keyword>
<feature type="compositionally biased region" description="Polar residues" evidence="4">
    <location>
        <begin position="1641"/>
        <end position="1652"/>
    </location>
</feature>
<dbReference type="SUPFAM" id="SSF50729">
    <property type="entry name" value="PH domain-like"/>
    <property type="match status" value="1"/>
</dbReference>
<protein>
    <submittedName>
        <fullName evidence="7">Uncharacterized protein</fullName>
    </submittedName>
</protein>
<keyword evidence="8" id="KW-1185">Reference proteome</keyword>
<dbReference type="PANTHER" id="PTHR13743">
    <property type="entry name" value="BEIGE/BEACH-RELATED"/>
    <property type="match status" value="1"/>
</dbReference>
<dbReference type="GO" id="GO:0019901">
    <property type="term" value="F:protein kinase binding"/>
    <property type="evidence" value="ECO:0007669"/>
    <property type="project" value="TreeGrafter"/>
</dbReference>
<dbReference type="EMBL" id="JBGBPQ010000018">
    <property type="protein sequence ID" value="KAL1507045.1"/>
    <property type="molecule type" value="Genomic_DNA"/>
</dbReference>
<dbReference type="FunFam" id="1.10.1540.10:FF:000001">
    <property type="entry name" value="neurobeachin isoform X1"/>
    <property type="match status" value="1"/>
</dbReference>
<dbReference type="InterPro" id="IPR015943">
    <property type="entry name" value="WD40/YVTN_repeat-like_dom_sf"/>
</dbReference>
<sequence length="2587" mass="280902">MGKASPSDSLAASHSLAAIQQQCDAGHVGEVIAQLTQSTPRPDEPLLQQLRTLASHSLSPEHLRAVLAHHAATRDVTVLTALADAADAARQLGVLGAPRSFLAFRERTSRLTLPLHEGQLGASGFVLWLWLRWEGPAGGASQKSATGSTRPSPLSSQRSTGVSPAPSPAGQRLNRSASAAPLMRQQSEGPESVCELLATRDHGLELLLVGGLLTVCVLSSKGGCSEVQLSRPLSKGVWHFVCIEVAAPERRWLPAFSAQTAAHAIGSVAVHVDGTRLPSPARLVRHGIHPPRLLSAGELELQSALEFPSPTASIRTCTVGASSAHHSFCGQLGALASPLARRSTDQPTASSTATPPATPPPPQRLHCSTSSSTTTTTSSAAPPAPPSPLLQPANTTITTHNHHHSTITLPSPPSLTTSTSCSITLFSSVSHIPPSPFTGELLLLPPAISTITVEAAAAYLKLEPQVSLREAAQHLSLRHTPLLLAEAPPPAAFSAPLVGRRFDVRDALVTAGGARMLLLLIGRLQLGAARDATAPRALALFLRLLRLLLWQRPTAQQQARRCSSCHPLAPHATRHTQRTTRDLLLDCDGVQMLGWLLLKLPPAHLSTDAVSELEMLLLEPDAPPHARPAEAAAAASADAGGKPPTHSPSAEAEPLRSPRLSRATLRPELRAHLLEFVLCDMRIWARAAFGVQRAHIALLRRASRADQLASPSQPPVASVLSVRLLLDALRKSYAYKPPVETGKRLLGAAELRIIRSELALLASEMTPSTAEVHLLVTQLHEGKDLAAKVQLVEIIDRWLRMSPDFIDVDGGDLAPECGSSDSFGGGSAHGGSVYFNAREDAREVARKLVKLESRAALPIPGGDSSALRQLSQVASAVEEVAQRVVVSVLDNRGGVYVLLGPVLAPHTELREASIHALAAYVRLASAGSQIADVDGVVDQLAHSFEGQPLSRSTCNALFLLAASPGKVNQLGSKPAVWLLLKLLPAASRGVQRFALRKLLRLVTYGRHAAHNASMLLNNEAFDGDRMFFFCCHQVVELILLQTRDARTSASDLGGVRAPHTWASLTVSENAGRAHVSLMLIPRRGLDGRTGRERVCSDASEDGEVSAEDSDGSDGMAEGLQLGLRLLAALLCHGLYIREGWKLLPLLSTLLDRRQLGAQATRILFIVCCRVLSRITPALSKLQLPSVRQSGGPLPASSAALLGENLLNFLHTLDLFLLRSDRVWSVHDGSHEVRTVGASEELHLLAALVDVIDALNSSDTTPPPPPNSAALGARVGQAFGATARSSSSSTAMMRLCGEAEHFRLFVQWLLKTLLLNWSDAAYSHGSRALARPFQLLFLLLAPVSSRHATPPLVLAVIGAISRLPTPANAMPLVMQLLHTPGPSGDVWHKLLPEVVVELVPNETEPSEAQRLNDWLSRFQQLEFVCGVQLDFAAEQAKAAHERKEQLRPITHFVRQRGVERSGPSTPPTKAAPSPSLSQEGASPPLVPFNLSPSPVDQTLEPPGRGNLKELDELQQVCRRPPAALRARDEGSPRVHAANTSQRKWVKLICSFEHERCYGVHDLLALQFPSTYPLGAPPHDKPPAARWKLDKWEGPQLPPGQSSSAGQGRLRLKMKRNFRPDDHLLASGDAHRASAEEDVIESETVQADQGTRIASPSIDEQELREEQIRQLISGLPQTEEEVESNYDAEEIDEASRPSELEPPEGGGERTAVAGAGLAVGGQPAPGETNELSDEEHASDWRDVTETAGTDKAVLLSLPCKLVRGMALQLGRLQVCARLLRFVPDAVALSELSGSDKIDWVRDGEPEVQEEPRLRIWRLDELRELMPRRYLLRRIALELFFSNGASHFLCFEDREARRRVHQRIVSLEPPQLDRACKSMNAVKNLLDARHAQLVEDWQSWRISNFEYLMRLNTLAGRSYNDLTQYPVMPWVLRDYTSATLDIDNREAWPRTFRDLSKPIGAQEPERAKKFAERFASYEDAGMGSQPFHYGSHYSSAGIVLYYLLRMEPFTTENIKLQGGRFDVADRQFDSIAQTWDMCMTSMSDVKELTPEFFHCAEFLTNANGLKLGTMQNGTKLGDVQLPPWASSADDFIRKHRAALESDYVSEHLHLWIDLIFGCKQRGRAAEEALNVFYYLTYEGNVRLESLDPPMRAAVEAQIQFFGQTPSRLLVRPHAKRRPRPAVGMSCQMFSSPDAVKACYFRVGARASRGWIMRRNSAGSGDGAPAQSDPIDFICKVPLEDKLLTVMRSGLVYVHRWQPLKPRGSSMPFTFEPAATPFTTLPLPVTNSGSRACYAVSGDGRWLLSADQFSSSLRCTSLFKSEAVLARQHGGAITCIDVGADGTILTGSADGTLATWTLYSERARGNSPRIASPRVLKVLTAHHGPVLCAALSSQLDLVLSGARLPSAAVWHDEARDGGQPSQLALEHTRHQRCAVWTASRGRFVRWIDMCSTPSALAISHSGSGLLVYSADDPTDKHVLLLFSINGRPLRRMPIQNSSISQIVCTLDGENVVCSQDGAIVVRLIESLEPVHQYHMQDTEGVDPACSVSAFSLCPLNHHAFVASEDGGVLIYANPILQIILLENIALELLNL</sequence>
<feature type="region of interest" description="Disordered" evidence="4">
    <location>
        <begin position="1089"/>
        <end position="1113"/>
    </location>
</feature>
<comment type="caution">
    <text evidence="7">The sequence shown here is derived from an EMBL/GenBank/DDBJ whole genome shotgun (WGS) entry which is preliminary data.</text>
</comment>
<dbReference type="CDD" id="cd01201">
    <property type="entry name" value="PH_BEACH"/>
    <property type="match status" value="1"/>
</dbReference>
<keyword evidence="1 3" id="KW-0853">WD repeat</keyword>
<gene>
    <name evidence="7" type="ORF">AB1Y20_007907</name>
</gene>
<dbReference type="Gene3D" id="2.30.29.30">
    <property type="entry name" value="Pleckstrin-homology domain (PH domain)/Phosphotyrosine-binding domain (PTB)"/>
    <property type="match status" value="1"/>
</dbReference>
<dbReference type="Proteomes" id="UP001515480">
    <property type="component" value="Unassembled WGS sequence"/>
</dbReference>
<dbReference type="InterPro" id="IPR050865">
    <property type="entry name" value="BEACH_Domain"/>
</dbReference>
<dbReference type="GO" id="GO:0016020">
    <property type="term" value="C:membrane"/>
    <property type="evidence" value="ECO:0007669"/>
    <property type="project" value="TreeGrafter"/>
</dbReference>
<dbReference type="PROSITE" id="PS50197">
    <property type="entry name" value="BEACH"/>
    <property type="match status" value="1"/>
</dbReference>
<evidence type="ECO:0000313" key="7">
    <source>
        <dbReference type="EMBL" id="KAL1507045.1"/>
    </source>
</evidence>
<feature type="compositionally biased region" description="Low complexity" evidence="4">
    <location>
        <begin position="1460"/>
        <end position="1476"/>
    </location>
</feature>
<dbReference type="InterPro" id="IPR000409">
    <property type="entry name" value="BEACH_dom"/>
</dbReference>
<proteinExistence type="predicted"/>
<dbReference type="InterPro" id="IPR036372">
    <property type="entry name" value="BEACH_dom_sf"/>
</dbReference>
<accession>A0AB34ITH3</accession>
<feature type="region of interest" description="Disordered" evidence="4">
    <location>
        <begin position="622"/>
        <end position="659"/>
    </location>
</feature>
<name>A0AB34ITH3_PRYPA</name>
<dbReference type="SUPFAM" id="SSF81837">
    <property type="entry name" value="BEACH domain"/>
    <property type="match status" value="1"/>
</dbReference>
<dbReference type="PROSITE" id="PS51783">
    <property type="entry name" value="PH_BEACH"/>
    <property type="match status" value="1"/>
</dbReference>
<feature type="compositionally biased region" description="Low complexity" evidence="4">
    <location>
        <begin position="1709"/>
        <end position="1724"/>
    </location>
</feature>
<evidence type="ECO:0000256" key="2">
    <source>
        <dbReference type="ARBA" id="ARBA00022737"/>
    </source>
</evidence>
<evidence type="ECO:0000256" key="1">
    <source>
        <dbReference type="ARBA" id="ARBA00022574"/>
    </source>
</evidence>
<feature type="compositionally biased region" description="Low complexity" evidence="4">
    <location>
        <begin position="368"/>
        <end position="381"/>
    </location>
</feature>
<evidence type="ECO:0000256" key="3">
    <source>
        <dbReference type="PROSITE-ProRule" id="PRU00221"/>
    </source>
</evidence>
<dbReference type="Pfam" id="PF02138">
    <property type="entry name" value="Beach"/>
    <property type="match status" value="1"/>
</dbReference>
<dbReference type="PROSITE" id="PS50082">
    <property type="entry name" value="WD_REPEATS_2"/>
    <property type="match status" value="1"/>
</dbReference>
<evidence type="ECO:0000259" key="6">
    <source>
        <dbReference type="PROSITE" id="PS51783"/>
    </source>
</evidence>
<feature type="region of interest" description="Disordered" evidence="4">
    <location>
        <begin position="1627"/>
        <end position="1737"/>
    </location>
</feature>
<evidence type="ECO:0000259" key="5">
    <source>
        <dbReference type="PROSITE" id="PS50197"/>
    </source>
</evidence>
<dbReference type="GO" id="GO:0005829">
    <property type="term" value="C:cytosol"/>
    <property type="evidence" value="ECO:0007669"/>
    <property type="project" value="TreeGrafter"/>
</dbReference>
<dbReference type="CDD" id="cd06071">
    <property type="entry name" value="Beach"/>
    <property type="match status" value="1"/>
</dbReference>
<evidence type="ECO:0000256" key="4">
    <source>
        <dbReference type="SAM" id="MobiDB-lite"/>
    </source>
</evidence>
<dbReference type="Gene3D" id="2.130.10.10">
    <property type="entry name" value="YVTN repeat-like/Quinoprotein amine dehydrogenase"/>
    <property type="match status" value="1"/>
</dbReference>
<dbReference type="InterPro" id="IPR001680">
    <property type="entry name" value="WD40_rpt"/>
</dbReference>
<feature type="repeat" description="WD" evidence="3">
    <location>
        <begin position="2322"/>
        <end position="2362"/>
    </location>
</feature>
<feature type="region of interest" description="Disordered" evidence="4">
    <location>
        <begin position="139"/>
        <end position="184"/>
    </location>
</feature>
<dbReference type="SMART" id="SM00320">
    <property type="entry name" value="WD40"/>
    <property type="match status" value="3"/>
</dbReference>
<dbReference type="GO" id="GO:0008104">
    <property type="term" value="P:intracellular protein localization"/>
    <property type="evidence" value="ECO:0007669"/>
    <property type="project" value="TreeGrafter"/>
</dbReference>
<dbReference type="PANTHER" id="PTHR13743:SF112">
    <property type="entry name" value="BEACH DOMAIN-CONTAINING PROTEIN"/>
    <property type="match status" value="1"/>
</dbReference>
<dbReference type="SUPFAM" id="SSF50978">
    <property type="entry name" value="WD40 repeat-like"/>
    <property type="match status" value="1"/>
</dbReference>